<dbReference type="OrthoDB" id="6238458at2"/>
<name>A0A443YXM3_9GAMM</name>
<dbReference type="SUPFAM" id="SSF48452">
    <property type="entry name" value="TPR-like"/>
    <property type="match status" value="1"/>
</dbReference>
<dbReference type="Proteomes" id="UP000288789">
    <property type="component" value="Unassembled WGS sequence"/>
</dbReference>
<evidence type="ECO:0000313" key="3">
    <source>
        <dbReference type="EMBL" id="RWU08758.1"/>
    </source>
</evidence>
<dbReference type="AlphaFoldDB" id="A0A443YXM3"/>
<proteinExistence type="predicted"/>
<reference evidence="3 4" key="1">
    <citation type="submission" date="2018-12" db="EMBL/GenBank/DDBJ databases">
        <authorList>
            <person name="Li A."/>
            <person name="Zhang M."/>
            <person name="Zhu H."/>
        </authorList>
    </citation>
    <scope>NUCLEOTIDE SEQUENCE [LARGE SCALE GENOMIC DNA]</scope>
    <source>
        <strain evidence="3 4">R04H25</strain>
    </source>
</reference>
<dbReference type="InterPro" id="IPR011990">
    <property type="entry name" value="TPR-like_helical_dom_sf"/>
</dbReference>
<dbReference type="Pfam" id="PF13181">
    <property type="entry name" value="TPR_8"/>
    <property type="match status" value="1"/>
</dbReference>
<feature type="repeat" description="TPR" evidence="1">
    <location>
        <begin position="66"/>
        <end position="99"/>
    </location>
</feature>
<dbReference type="Gene3D" id="1.25.40.10">
    <property type="entry name" value="Tetratricopeptide repeat domain"/>
    <property type="match status" value="1"/>
</dbReference>
<comment type="caution">
    <text evidence="3">The sequence shown here is derived from an EMBL/GenBank/DDBJ whole genome shotgun (WGS) entry which is preliminary data.</text>
</comment>
<dbReference type="RefSeq" id="WP_128353097.1">
    <property type="nucleotide sequence ID" value="NZ_CAXBCQ010000026.1"/>
</dbReference>
<evidence type="ECO:0000313" key="4">
    <source>
        <dbReference type="Proteomes" id="UP000288789"/>
    </source>
</evidence>
<keyword evidence="4" id="KW-1185">Reference proteome</keyword>
<dbReference type="PROSITE" id="PS51257">
    <property type="entry name" value="PROKAR_LIPOPROTEIN"/>
    <property type="match status" value="1"/>
</dbReference>
<feature type="signal peptide" evidence="2">
    <location>
        <begin position="1"/>
        <end position="22"/>
    </location>
</feature>
<accession>A0A443YXM3</accession>
<sequence length="165" mass="18153">MKIVKLCVLAVLPSVVIGSGCAATEKTTFNTLEQQRAIASKSYQQGDLHVAEGYLQRIVSSLPKDSASWCKLGHINYRLNRYSAATNAYERCLSLTPELPEIWHNLAAVKLREATEFLLTGRAYIPELNEAGSASSFAVNYTRLLNELGRLHGVAGYSTEMISDD</sequence>
<evidence type="ECO:0000256" key="1">
    <source>
        <dbReference type="PROSITE-ProRule" id="PRU00339"/>
    </source>
</evidence>
<keyword evidence="1" id="KW-0802">TPR repeat</keyword>
<dbReference type="PROSITE" id="PS50005">
    <property type="entry name" value="TPR"/>
    <property type="match status" value="1"/>
</dbReference>
<dbReference type="InterPro" id="IPR019734">
    <property type="entry name" value="TPR_rpt"/>
</dbReference>
<evidence type="ECO:0000256" key="2">
    <source>
        <dbReference type="SAM" id="SignalP"/>
    </source>
</evidence>
<dbReference type="SMART" id="SM00028">
    <property type="entry name" value="TPR"/>
    <property type="match status" value="1"/>
</dbReference>
<organism evidence="3 4">
    <name type="scientific">Pseudidiomarina gelatinasegens</name>
    <dbReference type="NCBI Taxonomy" id="2487740"/>
    <lineage>
        <taxon>Bacteria</taxon>
        <taxon>Pseudomonadati</taxon>
        <taxon>Pseudomonadota</taxon>
        <taxon>Gammaproteobacteria</taxon>
        <taxon>Alteromonadales</taxon>
        <taxon>Idiomarinaceae</taxon>
        <taxon>Pseudidiomarina</taxon>
    </lineage>
</organism>
<keyword evidence="2" id="KW-0732">Signal</keyword>
<gene>
    <name evidence="3" type="ORF">EGC76_11210</name>
</gene>
<feature type="chain" id="PRO_5019017166" evidence="2">
    <location>
        <begin position="23"/>
        <end position="165"/>
    </location>
</feature>
<protein>
    <submittedName>
        <fullName evidence="3">Tetratricopeptide repeat protein</fullName>
    </submittedName>
</protein>
<dbReference type="EMBL" id="RSFE01000011">
    <property type="protein sequence ID" value="RWU08758.1"/>
    <property type="molecule type" value="Genomic_DNA"/>
</dbReference>